<dbReference type="AlphaFoldDB" id="A0A174PKS5"/>
<name>A0A174PKS5_9FIRM</name>
<dbReference type="SUPFAM" id="SSF55811">
    <property type="entry name" value="Nudix"/>
    <property type="match status" value="1"/>
</dbReference>
<dbReference type="InterPro" id="IPR000086">
    <property type="entry name" value="NUDIX_hydrolase_dom"/>
</dbReference>
<evidence type="ECO:0000313" key="3">
    <source>
        <dbReference type="EMBL" id="CUP59248.1"/>
    </source>
</evidence>
<dbReference type="Gene3D" id="3.90.79.10">
    <property type="entry name" value="Nucleoside Triphosphate Pyrophosphohydrolase"/>
    <property type="match status" value="1"/>
</dbReference>
<reference evidence="3 5" key="1">
    <citation type="submission" date="2015-09" db="EMBL/GenBank/DDBJ databases">
        <authorList>
            <consortium name="Pathogen Informatics"/>
        </authorList>
    </citation>
    <scope>NUCLEOTIDE SEQUENCE [LARGE SCALE GENOMIC DNA]</scope>
    <source>
        <strain evidence="3 5">2789STDY5834939</strain>
    </source>
</reference>
<dbReference type="OrthoDB" id="9787880at2"/>
<dbReference type="Proteomes" id="UP000260828">
    <property type="component" value="Unassembled WGS sequence"/>
</dbReference>
<protein>
    <submittedName>
        <fullName evidence="3 4">NUDIX domain</fullName>
    </submittedName>
</protein>
<evidence type="ECO:0000256" key="1">
    <source>
        <dbReference type="ARBA" id="ARBA00005582"/>
    </source>
</evidence>
<reference evidence="4 6" key="2">
    <citation type="submission" date="2018-08" db="EMBL/GenBank/DDBJ databases">
        <title>A genome reference for cultivated species of the human gut microbiota.</title>
        <authorList>
            <person name="Zou Y."/>
            <person name="Xue W."/>
            <person name="Luo G."/>
        </authorList>
    </citation>
    <scope>NUCLEOTIDE SEQUENCE [LARGE SCALE GENOMIC DNA]</scope>
    <source>
        <strain evidence="4 6">TF05-12AC</strain>
    </source>
</reference>
<dbReference type="EMBL" id="CZBE01000007">
    <property type="protein sequence ID" value="CUP59248.1"/>
    <property type="molecule type" value="Genomic_DNA"/>
</dbReference>
<sequence>MNLIAAIQSFVPGCAQEAADQDLILSLALREPIAILTRESLAAHMTASGFIVNEARNKTLMVHHNIYNSWSWTGGHADGDSDLLAVALREAREETGIVNVTPLSREIMSLDVLTVPGHVKNGMYVSAHLHLSAAYLLMAPEKQPISVQPDENSGVQWIAFDSLERMCNEAHMLPVYRKLIERMQKLV</sequence>
<proteinExistence type="inferred from homology"/>
<dbReference type="InterPro" id="IPR015797">
    <property type="entry name" value="NUDIX_hydrolase-like_dom_sf"/>
</dbReference>
<evidence type="ECO:0000313" key="5">
    <source>
        <dbReference type="Proteomes" id="UP000095765"/>
    </source>
</evidence>
<dbReference type="GeneID" id="72465273"/>
<gene>
    <name evidence="4" type="ORF">DXC40_02550</name>
    <name evidence="3" type="ORF">ERS852551_01294</name>
</gene>
<dbReference type="PANTHER" id="PTHR43736">
    <property type="entry name" value="ADP-RIBOSE PYROPHOSPHATASE"/>
    <property type="match status" value="1"/>
</dbReference>
<dbReference type="Proteomes" id="UP000095765">
    <property type="component" value="Unassembled WGS sequence"/>
</dbReference>
<feature type="domain" description="Nudix hydrolase" evidence="2">
    <location>
        <begin position="42"/>
        <end position="180"/>
    </location>
</feature>
<evidence type="ECO:0000313" key="4">
    <source>
        <dbReference type="EMBL" id="RGE69960.1"/>
    </source>
</evidence>
<comment type="similarity">
    <text evidence="1">Belongs to the Nudix hydrolase family.</text>
</comment>
<organism evidence="3 5">
    <name type="scientific">Anaerotruncus colihominis</name>
    <dbReference type="NCBI Taxonomy" id="169435"/>
    <lineage>
        <taxon>Bacteria</taxon>
        <taxon>Bacillati</taxon>
        <taxon>Bacillota</taxon>
        <taxon>Clostridia</taxon>
        <taxon>Eubacteriales</taxon>
        <taxon>Oscillospiraceae</taxon>
        <taxon>Anaerotruncus</taxon>
    </lineage>
</organism>
<evidence type="ECO:0000259" key="2">
    <source>
        <dbReference type="PROSITE" id="PS51462"/>
    </source>
</evidence>
<dbReference type="PROSITE" id="PS51462">
    <property type="entry name" value="NUDIX"/>
    <property type="match status" value="1"/>
</dbReference>
<dbReference type="EMBL" id="QVME01000001">
    <property type="protein sequence ID" value="RGE69960.1"/>
    <property type="molecule type" value="Genomic_DNA"/>
</dbReference>
<dbReference type="RefSeq" id="WP_006877120.1">
    <property type="nucleotide sequence ID" value="NZ_CABIWA010000009.1"/>
</dbReference>
<dbReference type="Pfam" id="PF00293">
    <property type="entry name" value="NUDIX"/>
    <property type="match status" value="1"/>
</dbReference>
<dbReference type="PANTHER" id="PTHR43736:SF1">
    <property type="entry name" value="DIHYDRONEOPTERIN TRIPHOSPHATE DIPHOSPHATASE"/>
    <property type="match status" value="1"/>
</dbReference>
<evidence type="ECO:0000313" key="6">
    <source>
        <dbReference type="Proteomes" id="UP000260828"/>
    </source>
</evidence>
<dbReference type="CDD" id="cd03674">
    <property type="entry name" value="NUDIX_Hydrolase"/>
    <property type="match status" value="1"/>
</dbReference>
<accession>A0A174PKS5</accession>